<organism evidence="1 2">
    <name type="scientific">Cylicostephanus goldi</name>
    <name type="common">Nematode worm</name>
    <dbReference type="NCBI Taxonomy" id="71465"/>
    <lineage>
        <taxon>Eukaryota</taxon>
        <taxon>Metazoa</taxon>
        <taxon>Ecdysozoa</taxon>
        <taxon>Nematoda</taxon>
        <taxon>Chromadorea</taxon>
        <taxon>Rhabditida</taxon>
        <taxon>Rhabditina</taxon>
        <taxon>Rhabditomorpha</taxon>
        <taxon>Strongyloidea</taxon>
        <taxon>Strongylidae</taxon>
        <taxon>Cylicostephanus</taxon>
    </lineage>
</organism>
<dbReference type="AlphaFoldDB" id="A0A3P6SY67"/>
<keyword evidence="2" id="KW-1185">Reference proteome</keyword>
<reference evidence="1 2" key="1">
    <citation type="submission" date="2018-11" db="EMBL/GenBank/DDBJ databases">
        <authorList>
            <consortium name="Pathogen Informatics"/>
        </authorList>
    </citation>
    <scope>NUCLEOTIDE SEQUENCE [LARGE SCALE GENOMIC DNA]</scope>
</reference>
<dbReference type="Proteomes" id="UP000271889">
    <property type="component" value="Unassembled WGS sequence"/>
</dbReference>
<name>A0A3P6SY67_CYLGO</name>
<evidence type="ECO:0000313" key="1">
    <source>
        <dbReference type="EMBL" id="VDK72895.1"/>
    </source>
</evidence>
<accession>A0A3P6SY67</accession>
<proteinExistence type="predicted"/>
<dbReference type="SUPFAM" id="SSF56601">
    <property type="entry name" value="beta-lactamase/transpeptidase-like"/>
    <property type="match status" value="1"/>
</dbReference>
<dbReference type="Gene3D" id="3.40.710.10">
    <property type="entry name" value="DD-peptidase/beta-lactamase superfamily"/>
    <property type="match status" value="1"/>
</dbReference>
<dbReference type="EMBL" id="UYRV01023024">
    <property type="protein sequence ID" value="VDK72895.1"/>
    <property type="molecule type" value="Genomic_DNA"/>
</dbReference>
<gene>
    <name evidence="1" type="ORF">CGOC_LOCUS6877</name>
</gene>
<protein>
    <submittedName>
        <fullName evidence="1">Uncharacterized protein</fullName>
    </submittedName>
</protein>
<evidence type="ECO:0000313" key="2">
    <source>
        <dbReference type="Proteomes" id="UP000271889"/>
    </source>
</evidence>
<sequence>MFDRSADVALIFGVALKNLCLKRPILNTGHLIKLPIIGHDGHGCQQLSIDLERKAVIAYVTNGVKMGTYDTCRTYVRLHKAVYDFRLQAVSDQVFDLDLQSLQCSCSCLIN</sequence>
<dbReference type="InterPro" id="IPR012338">
    <property type="entry name" value="Beta-lactam/transpept-like"/>
</dbReference>